<sequence length="290" mass="32681">MSNTDLIIEERSRDIGDFLVGRLIPFRKKRMVGPFIFIDHMGPEKLGPEKYMDVDQHPHIGLATLTYLLEGEIMHEDSIGTTQRIRPGSVNLMVAGKGVTHTERTPDDLRGGHEYTMHGYQIWIALPKNLENMEPEFYHISKDELPSWEEDGAAFTLVAGEGFGRQSPVPSYSDLFMVSVRAEEDFSLDVAGNLKGEIGICIVEGGVDACGQQVEAGNMLVSKLEGQCALKVRKGSHLLLFGGEPFEEERHIYWNFVSSQKETIEKAKENWREKRFPKVEGDETYVPLPK</sequence>
<comment type="similarity">
    <text evidence="1 3">Belongs to the pirin family.</text>
</comment>
<dbReference type="AlphaFoldDB" id="A0A1K1R8G5"/>
<name>A0A1K1R8G5_9FLAO</name>
<dbReference type="PANTHER" id="PTHR13903">
    <property type="entry name" value="PIRIN-RELATED"/>
    <property type="match status" value="1"/>
</dbReference>
<dbReference type="PIRSF" id="PIRSF006232">
    <property type="entry name" value="Pirin"/>
    <property type="match status" value="1"/>
</dbReference>
<evidence type="ECO:0000259" key="4">
    <source>
        <dbReference type="Pfam" id="PF02678"/>
    </source>
</evidence>
<feature type="domain" description="Pirin N-terminal" evidence="4">
    <location>
        <begin position="26"/>
        <end position="124"/>
    </location>
</feature>
<accession>A0A1K1R8G5</accession>
<keyword evidence="7" id="KW-1185">Reference proteome</keyword>
<evidence type="ECO:0000259" key="5">
    <source>
        <dbReference type="Pfam" id="PF05726"/>
    </source>
</evidence>
<dbReference type="Pfam" id="PF02678">
    <property type="entry name" value="Pirin"/>
    <property type="match status" value="1"/>
</dbReference>
<feature type="binding site" evidence="2">
    <location>
        <position position="59"/>
    </location>
    <ligand>
        <name>Fe cation</name>
        <dbReference type="ChEBI" id="CHEBI:24875"/>
    </ligand>
</feature>
<dbReference type="EMBL" id="FPJE01000020">
    <property type="protein sequence ID" value="SFW68123.1"/>
    <property type="molecule type" value="Genomic_DNA"/>
</dbReference>
<comment type="cofactor">
    <cofactor evidence="2">
        <name>Fe cation</name>
        <dbReference type="ChEBI" id="CHEBI:24875"/>
    </cofactor>
    <text evidence="2">Binds 1 Fe cation per subunit.</text>
</comment>
<dbReference type="Gene3D" id="2.60.120.10">
    <property type="entry name" value="Jelly Rolls"/>
    <property type="match status" value="2"/>
</dbReference>
<feature type="binding site" evidence="2">
    <location>
        <position position="103"/>
    </location>
    <ligand>
        <name>Fe cation</name>
        <dbReference type="ChEBI" id="CHEBI:24875"/>
    </ligand>
</feature>
<dbReference type="Pfam" id="PF05726">
    <property type="entry name" value="Pirin_C"/>
    <property type="match status" value="1"/>
</dbReference>
<keyword evidence="2" id="KW-0479">Metal-binding</keyword>
<dbReference type="STRING" id="1150368.SAMN02927921_03264"/>
<reference evidence="6 7" key="1">
    <citation type="submission" date="2016-11" db="EMBL/GenBank/DDBJ databases">
        <authorList>
            <person name="Jaros S."/>
            <person name="Januszkiewicz K."/>
            <person name="Wedrychowicz H."/>
        </authorList>
    </citation>
    <scope>NUCLEOTIDE SEQUENCE [LARGE SCALE GENOMIC DNA]</scope>
    <source>
        <strain evidence="6 7">CGMCC 1.12145</strain>
    </source>
</reference>
<evidence type="ECO:0000256" key="2">
    <source>
        <dbReference type="PIRSR" id="PIRSR006232-1"/>
    </source>
</evidence>
<feature type="binding site" evidence="2">
    <location>
        <position position="57"/>
    </location>
    <ligand>
        <name>Fe cation</name>
        <dbReference type="ChEBI" id="CHEBI:24875"/>
    </ligand>
</feature>
<gene>
    <name evidence="6" type="ORF">SAMN02927921_03264</name>
</gene>
<evidence type="ECO:0000256" key="3">
    <source>
        <dbReference type="RuleBase" id="RU003457"/>
    </source>
</evidence>
<dbReference type="PANTHER" id="PTHR13903:SF8">
    <property type="entry name" value="PIRIN"/>
    <property type="match status" value="1"/>
</dbReference>
<dbReference type="InterPro" id="IPR014710">
    <property type="entry name" value="RmlC-like_jellyroll"/>
</dbReference>
<protein>
    <recommendedName>
        <fullName evidence="8">Pirin</fullName>
    </recommendedName>
</protein>
<evidence type="ECO:0000313" key="7">
    <source>
        <dbReference type="Proteomes" id="UP000182248"/>
    </source>
</evidence>
<dbReference type="SUPFAM" id="SSF51182">
    <property type="entry name" value="RmlC-like cupins"/>
    <property type="match status" value="1"/>
</dbReference>
<dbReference type="InterPro" id="IPR012093">
    <property type="entry name" value="Pirin"/>
</dbReference>
<dbReference type="GO" id="GO:0046872">
    <property type="term" value="F:metal ion binding"/>
    <property type="evidence" value="ECO:0007669"/>
    <property type="project" value="UniProtKB-KW"/>
</dbReference>
<keyword evidence="2" id="KW-0408">Iron</keyword>
<feature type="binding site" evidence="2">
    <location>
        <position position="101"/>
    </location>
    <ligand>
        <name>Fe cation</name>
        <dbReference type="ChEBI" id="CHEBI:24875"/>
    </ligand>
</feature>
<proteinExistence type="inferred from homology"/>
<organism evidence="6 7">
    <name type="scientific">Sinomicrobium oceani</name>
    <dbReference type="NCBI Taxonomy" id="1150368"/>
    <lineage>
        <taxon>Bacteria</taxon>
        <taxon>Pseudomonadati</taxon>
        <taxon>Bacteroidota</taxon>
        <taxon>Flavobacteriia</taxon>
        <taxon>Flavobacteriales</taxon>
        <taxon>Flavobacteriaceae</taxon>
        <taxon>Sinomicrobium</taxon>
    </lineage>
</organism>
<dbReference type="InterPro" id="IPR003829">
    <property type="entry name" value="Pirin_N_dom"/>
</dbReference>
<dbReference type="OrthoDB" id="321327at2"/>
<evidence type="ECO:0008006" key="8">
    <source>
        <dbReference type="Google" id="ProtNLM"/>
    </source>
</evidence>
<dbReference type="InterPro" id="IPR008778">
    <property type="entry name" value="Pirin_C_dom"/>
</dbReference>
<evidence type="ECO:0000256" key="1">
    <source>
        <dbReference type="ARBA" id="ARBA00008416"/>
    </source>
</evidence>
<dbReference type="RefSeq" id="WP_072318446.1">
    <property type="nucleotide sequence ID" value="NZ_FPJE01000020.1"/>
</dbReference>
<dbReference type="CDD" id="cd02909">
    <property type="entry name" value="cupin_pirin_N"/>
    <property type="match status" value="1"/>
</dbReference>
<dbReference type="Proteomes" id="UP000182248">
    <property type="component" value="Unassembled WGS sequence"/>
</dbReference>
<dbReference type="InterPro" id="IPR011051">
    <property type="entry name" value="RmlC_Cupin_sf"/>
</dbReference>
<evidence type="ECO:0000313" key="6">
    <source>
        <dbReference type="EMBL" id="SFW68123.1"/>
    </source>
</evidence>
<feature type="domain" description="Pirin C-terminal" evidence="5">
    <location>
        <begin position="180"/>
        <end position="276"/>
    </location>
</feature>